<reference evidence="1" key="1">
    <citation type="submission" date="2021-08" db="EMBL/GenBank/DDBJ databases">
        <authorList>
            <person name="Papudeshi B."/>
            <person name="Bashey-Visser F."/>
        </authorList>
    </citation>
    <scope>NUCLEOTIDE SEQUENCE</scope>
    <source>
        <strain evidence="1">MC_266_E_2016</strain>
    </source>
</reference>
<dbReference type="Proteomes" id="UP001222434">
    <property type="component" value="Unassembled WGS sequence"/>
</dbReference>
<sequence>MKIIVVDENKPDTRWEYKQHPKSGRMAIKWLKDGTHDKVIAALQEALEEANHQRLLIT</sequence>
<proteinExistence type="predicted"/>
<name>A0AAJ1J7M5_XENBV</name>
<dbReference type="AlphaFoldDB" id="A0AAJ1J7M5"/>
<gene>
    <name evidence="1" type="ORF">KKJ01_10390</name>
</gene>
<protein>
    <submittedName>
        <fullName evidence="1">Uncharacterized protein</fullName>
    </submittedName>
</protein>
<dbReference type="RefSeq" id="WP_274712553.1">
    <property type="nucleotide sequence ID" value="NZ_JAILSM010000029.1"/>
</dbReference>
<comment type="caution">
    <text evidence="1">The sequence shown here is derived from an EMBL/GenBank/DDBJ whole genome shotgun (WGS) entry which is preliminary data.</text>
</comment>
<accession>A0AAJ1J7M5</accession>
<dbReference type="EMBL" id="JAILSO010000032">
    <property type="protein sequence ID" value="MDE1478625.1"/>
    <property type="molecule type" value="Genomic_DNA"/>
</dbReference>
<organism evidence="1 2">
    <name type="scientific">Xenorhabdus bovienii</name>
    <name type="common">Xenorhabdus nematophila subsp. bovienii</name>
    <dbReference type="NCBI Taxonomy" id="40576"/>
    <lineage>
        <taxon>Bacteria</taxon>
        <taxon>Pseudomonadati</taxon>
        <taxon>Pseudomonadota</taxon>
        <taxon>Gammaproteobacteria</taxon>
        <taxon>Enterobacterales</taxon>
        <taxon>Morganellaceae</taxon>
        <taxon>Xenorhabdus</taxon>
    </lineage>
</organism>
<reference evidence="1" key="2">
    <citation type="journal article" date="2022" name="J. Evol. Biol.">
        <title>Pre- and post-association barriers to host switching in sympatric mutualists.</title>
        <authorList>
            <person name="Dinges Z.M."/>
            <person name="Phillips R.K."/>
            <person name="Lively C.M."/>
            <person name="Bashey F."/>
        </authorList>
    </citation>
    <scope>NUCLEOTIDE SEQUENCE</scope>
    <source>
        <strain evidence="1">MC_266_E_2016</strain>
    </source>
</reference>
<evidence type="ECO:0000313" key="1">
    <source>
        <dbReference type="EMBL" id="MDE1478625.1"/>
    </source>
</evidence>
<evidence type="ECO:0000313" key="2">
    <source>
        <dbReference type="Proteomes" id="UP001222434"/>
    </source>
</evidence>